<evidence type="ECO:0000256" key="5">
    <source>
        <dbReference type="ARBA" id="ARBA00022824"/>
    </source>
</evidence>
<name>A0A9L0SPW8_HORSE</name>
<gene>
    <name evidence="12" type="primary">COLGALT1</name>
</gene>
<sequence length="587" mass="67316">MAASLRSCRRRWRPLAASLLLLLLALPPLGGPPGAAAYFPEERWSPESPLQAPRVLIALLARNAAHALPATLGAIERLRHPRERTALWVATDHNSDNTSAVLREWLVAVKSLYHSVEWRPAEEPRSYPDEEGPKHWSDSRYEHVMKLRQAALKSARDMWADYILFVDADNLILNPDTLSLLIAENKTVVAPMLDSRAAYSNFWCGMTSQGYYRRTPAYIPIRKRERRGCFAVPMVHSTFLIDLRKAASRNLAFYPPHPDYTWSFDDIIVFAFSCKQADVRVQQGGVRLPARAAAGAQHPPGRGRELPVFMINLKRRQDRRTRMLEALRAQEIECRLVEAVDGKAMNTSQVEALGIQMLPGYRDPYHGRPLTKGELGCFLSHYNIWKEVVDRGLQKSLVFEDDLRFEIFFKRRLMNLMRDVDREGLDWDLIYVGRKRMQVERPEKAVPRVRNLVEADYSYWTLAYVLSQQGARKLLAAQPLAKMLPVDEFLPVMFDKHPVSEYKSHFSPRNLHAFSVEPLLVYPTHYTGDDGYVSDTETSVVWDNEHVKTDWDRAKSQKMREQQALSREAKNSDVLQSPLDSAARDEL</sequence>
<dbReference type="InterPro" id="IPR029044">
    <property type="entry name" value="Nucleotide-diphossugar_trans"/>
</dbReference>
<evidence type="ECO:0000313" key="12">
    <source>
        <dbReference type="Ensembl" id="ENSECAP00000076906.1"/>
    </source>
</evidence>
<evidence type="ECO:0000256" key="10">
    <source>
        <dbReference type="SAM" id="SignalP"/>
    </source>
</evidence>
<dbReference type="Pfam" id="PF13704">
    <property type="entry name" value="Glyco_tranf_2_4"/>
    <property type="match status" value="1"/>
</dbReference>
<keyword evidence="2" id="KW-0328">Glycosyltransferase</keyword>
<comment type="similarity">
    <text evidence="1">Belongs to the glycosyltransferase 25 family.</text>
</comment>
<evidence type="ECO:0000256" key="3">
    <source>
        <dbReference type="ARBA" id="ARBA00022679"/>
    </source>
</evidence>
<evidence type="ECO:0000256" key="6">
    <source>
        <dbReference type="ARBA" id="ARBA00023180"/>
    </source>
</evidence>
<feature type="region of interest" description="Disordered" evidence="9">
    <location>
        <begin position="553"/>
        <end position="587"/>
    </location>
</feature>
<dbReference type="FunFam" id="3.90.550.10:FF:000048">
    <property type="entry name" value="Glycosyltransferase 25 family member 1"/>
    <property type="match status" value="1"/>
</dbReference>
<dbReference type="InterPro" id="IPR002654">
    <property type="entry name" value="Glyco_trans_25"/>
</dbReference>
<evidence type="ECO:0000313" key="13">
    <source>
        <dbReference type="Proteomes" id="UP000002281"/>
    </source>
</evidence>
<comment type="catalytic activity">
    <reaction evidence="8">
        <text>(5R)-5-hydroxy-L-lysyl-[collagen] + UDP-alpha-D-galactose = (5R)-5-O-(beta-D-galactosyl)-5-hydroxy-L-lysyl-[collagen] + UDP + H(+)</text>
        <dbReference type="Rhea" id="RHEA:12637"/>
        <dbReference type="Rhea" id="RHEA-COMP:12752"/>
        <dbReference type="Rhea" id="RHEA-COMP:12753"/>
        <dbReference type="ChEBI" id="CHEBI:15378"/>
        <dbReference type="ChEBI" id="CHEBI:58223"/>
        <dbReference type="ChEBI" id="CHEBI:66914"/>
        <dbReference type="ChEBI" id="CHEBI:133442"/>
        <dbReference type="ChEBI" id="CHEBI:133443"/>
        <dbReference type="EC" id="2.4.1.50"/>
    </reaction>
</comment>
<keyword evidence="5" id="KW-0256">Endoplasmic reticulum</keyword>
<feature type="compositionally biased region" description="Basic and acidic residues" evidence="9">
    <location>
        <begin position="553"/>
        <end position="571"/>
    </location>
</feature>
<protein>
    <recommendedName>
        <fullName evidence="7">procollagen galactosyltransferase</fullName>
        <ecNumber evidence="7">2.4.1.50</ecNumber>
    </recommendedName>
</protein>
<keyword evidence="4 10" id="KW-0732">Signal</keyword>
<organism evidence="12 13">
    <name type="scientific">Equus caballus</name>
    <name type="common">Horse</name>
    <dbReference type="NCBI Taxonomy" id="9796"/>
    <lineage>
        <taxon>Eukaryota</taxon>
        <taxon>Metazoa</taxon>
        <taxon>Chordata</taxon>
        <taxon>Craniata</taxon>
        <taxon>Vertebrata</taxon>
        <taxon>Euteleostomi</taxon>
        <taxon>Mammalia</taxon>
        <taxon>Eutheria</taxon>
        <taxon>Laurasiatheria</taxon>
        <taxon>Perissodactyla</taxon>
        <taxon>Equidae</taxon>
        <taxon>Equus</taxon>
    </lineage>
</organism>
<keyword evidence="6" id="KW-0325">Glycoprotein</keyword>
<dbReference type="GeneTree" id="ENSGT01030000234558"/>
<proteinExistence type="inferred from homology"/>
<dbReference type="EC" id="2.4.1.50" evidence="7"/>
<dbReference type="PANTHER" id="PTHR10730:SF28">
    <property type="entry name" value="PROCOLLAGEN GALACTOSYLTRANSFERASE 1"/>
    <property type="match status" value="1"/>
</dbReference>
<dbReference type="InterPro" id="IPR050757">
    <property type="entry name" value="Collagen_mod_GT25"/>
</dbReference>
<accession>A0A9L0SPW8</accession>
<dbReference type="CDD" id="cd06532">
    <property type="entry name" value="Glyco_transf_25"/>
    <property type="match status" value="1"/>
</dbReference>
<dbReference type="Pfam" id="PF01755">
    <property type="entry name" value="Glyco_transf_25"/>
    <property type="match status" value="1"/>
</dbReference>
<keyword evidence="3" id="KW-0808">Transferase</keyword>
<reference evidence="12 13" key="1">
    <citation type="journal article" date="2009" name="Science">
        <title>Genome sequence, comparative analysis, and population genetics of the domestic horse.</title>
        <authorList>
            <consortium name="Broad Institute Genome Sequencing Platform"/>
            <consortium name="Broad Institute Whole Genome Assembly Team"/>
            <person name="Wade C.M."/>
            <person name="Giulotto E."/>
            <person name="Sigurdsson S."/>
            <person name="Zoli M."/>
            <person name="Gnerre S."/>
            <person name="Imsland F."/>
            <person name="Lear T.L."/>
            <person name="Adelson D.L."/>
            <person name="Bailey E."/>
            <person name="Bellone R.R."/>
            <person name="Bloecker H."/>
            <person name="Distl O."/>
            <person name="Edgar R.C."/>
            <person name="Garber M."/>
            <person name="Leeb T."/>
            <person name="Mauceli E."/>
            <person name="MacLeod J.N."/>
            <person name="Penedo M.C.T."/>
            <person name="Raison J.M."/>
            <person name="Sharpe T."/>
            <person name="Vogel J."/>
            <person name="Andersson L."/>
            <person name="Antczak D.F."/>
            <person name="Biagi T."/>
            <person name="Binns M.M."/>
            <person name="Chowdhary B.P."/>
            <person name="Coleman S.J."/>
            <person name="Della Valle G."/>
            <person name="Fryc S."/>
            <person name="Guerin G."/>
            <person name="Hasegawa T."/>
            <person name="Hill E.W."/>
            <person name="Jurka J."/>
            <person name="Kiialainen A."/>
            <person name="Lindgren G."/>
            <person name="Liu J."/>
            <person name="Magnani E."/>
            <person name="Mickelson J.R."/>
            <person name="Murray J."/>
            <person name="Nergadze S.G."/>
            <person name="Onofrio R."/>
            <person name="Pedroni S."/>
            <person name="Piras M.F."/>
            <person name="Raudsepp T."/>
            <person name="Rocchi M."/>
            <person name="Roeed K.H."/>
            <person name="Ryder O.A."/>
            <person name="Searle S."/>
            <person name="Skow L."/>
            <person name="Swinburne J.E."/>
            <person name="Syvaenen A.C."/>
            <person name="Tozaki T."/>
            <person name="Valberg S.J."/>
            <person name="Vaudin M."/>
            <person name="White J.R."/>
            <person name="Zody M.C."/>
            <person name="Lander E.S."/>
            <person name="Lindblad-Toh K."/>
        </authorList>
    </citation>
    <scope>NUCLEOTIDE SEQUENCE [LARGE SCALE GENOMIC DNA]</scope>
    <source>
        <strain evidence="12 13">Thoroughbred</strain>
    </source>
</reference>
<dbReference type="Gene3D" id="3.90.550.10">
    <property type="entry name" value="Spore Coat Polysaccharide Biosynthesis Protein SpsA, Chain A"/>
    <property type="match status" value="1"/>
</dbReference>
<feature type="domain" description="Glycosyl transferase family 25" evidence="11">
    <location>
        <begin position="307"/>
        <end position="489"/>
    </location>
</feature>
<feature type="signal peptide" evidence="10">
    <location>
        <begin position="1"/>
        <end position="30"/>
    </location>
</feature>
<evidence type="ECO:0000256" key="8">
    <source>
        <dbReference type="ARBA" id="ARBA00048515"/>
    </source>
</evidence>
<dbReference type="Ensembl" id="ENSECAT00000079929.1">
    <property type="protein sequence ID" value="ENSECAP00000076906.1"/>
    <property type="gene ID" value="ENSECAG00000055037.1"/>
</dbReference>
<evidence type="ECO:0000256" key="7">
    <source>
        <dbReference type="ARBA" id="ARBA00038926"/>
    </source>
</evidence>
<evidence type="ECO:0000256" key="4">
    <source>
        <dbReference type="ARBA" id="ARBA00022729"/>
    </source>
</evidence>
<dbReference type="GO" id="GO:0050211">
    <property type="term" value="F:procollagen galactosyltransferase activity"/>
    <property type="evidence" value="ECO:0007669"/>
    <property type="project" value="UniProtKB-EC"/>
</dbReference>
<dbReference type="AlphaFoldDB" id="A0A9L0SPW8"/>
<dbReference type="SUPFAM" id="SSF53448">
    <property type="entry name" value="Nucleotide-diphospho-sugar transferases"/>
    <property type="match status" value="1"/>
</dbReference>
<evidence type="ECO:0000256" key="9">
    <source>
        <dbReference type="SAM" id="MobiDB-lite"/>
    </source>
</evidence>
<keyword evidence="13" id="KW-1185">Reference proteome</keyword>
<dbReference type="PANTHER" id="PTHR10730">
    <property type="entry name" value="PROCOLLAGEN-LYSINE,2-OXOGLUTARATE 5-DIOXYGENASE/GLYCOSYLTRANSFERASE 25 FAMILY MEMBER"/>
    <property type="match status" value="1"/>
</dbReference>
<reference evidence="12" key="3">
    <citation type="submission" date="2025-09" db="UniProtKB">
        <authorList>
            <consortium name="Ensembl"/>
        </authorList>
    </citation>
    <scope>IDENTIFICATION</scope>
    <source>
        <strain evidence="12">Thoroughbred</strain>
    </source>
</reference>
<evidence type="ECO:0000256" key="2">
    <source>
        <dbReference type="ARBA" id="ARBA00022676"/>
    </source>
</evidence>
<dbReference type="CDD" id="cd00761">
    <property type="entry name" value="Glyco_tranf_GTA_type"/>
    <property type="match status" value="1"/>
</dbReference>
<reference evidence="12" key="2">
    <citation type="submission" date="2025-08" db="UniProtKB">
        <authorList>
            <consortium name="Ensembl"/>
        </authorList>
    </citation>
    <scope>IDENTIFICATION</scope>
    <source>
        <strain evidence="12">Thoroughbred</strain>
    </source>
</reference>
<feature type="chain" id="PRO_5040348996" description="procollagen galactosyltransferase" evidence="10">
    <location>
        <begin position="31"/>
        <end position="587"/>
    </location>
</feature>
<dbReference type="Proteomes" id="UP000002281">
    <property type="component" value="Chromosome 21"/>
</dbReference>
<evidence type="ECO:0000259" key="11">
    <source>
        <dbReference type="Pfam" id="PF01755"/>
    </source>
</evidence>
<evidence type="ECO:0000256" key="1">
    <source>
        <dbReference type="ARBA" id="ARBA00006721"/>
    </source>
</evidence>